<name>A0A9D1ZGB3_9BACE</name>
<dbReference type="EMBL" id="DXCV01000009">
    <property type="protein sequence ID" value="HIY87222.1"/>
    <property type="molecule type" value="Genomic_DNA"/>
</dbReference>
<reference evidence="1" key="1">
    <citation type="journal article" date="2021" name="PeerJ">
        <title>Extensive microbial diversity within the chicken gut microbiome revealed by metagenomics and culture.</title>
        <authorList>
            <person name="Gilroy R."/>
            <person name="Ravi A."/>
            <person name="Getino M."/>
            <person name="Pursley I."/>
            <person name="Horton D.L."/>
            <person name="Alikhan N.F."/>
            <person name="Baker D."/>
            <person name="Gharbi K."/>
            <person name="Hall N."/>
            <person name="Watson M."/>
            <person name="Adriaenssens E.M."/>
            <person name="Foster-Nyarko E."/>
            <person name="Jarju S."/>
            <person name="Secka A."/>
            <person name="Antonio M."/>
            <person name="Oren A."/>
            <person name="Chaudhuri R.R."/>
            <person name="La Ragione R."/>
            <person name="Hildebrand F."/>
            <person name="Pallen M.J."/>
        </authorList>
    </citation>
    <scope>NUCLEOTIDE SEQUENCE</scope>
    <source>
        <strain evidence="1">Gambia2-208</strain>
    </source>
</reference>
<evidence type="ECO:0000313" key="1">
    <source>
        <dbReference type="EMBL" id="HIY87222.1"/>
    </source>
</evidence>
<sequence length="56" mass="6386">MTKNQVKPCVHAGMGQFICWLQREVKFNNQRLTNDAIRSLTGISTSKLSEVKKGRH</sequence>
<gene>
    <name evidence="1" type="ORF">H9824_00750</name>
</gene>
<evidence type="ECO:0000313" key="2">
    <source>
        <dbReference type="Proteomes" id="UP000886851"/>
    </source>
</evidence>
<protein>
    <submittedName>
        <fullName evidence="1">Uncharacterized protein</fullName>
    </submittedName>
</protein>
<dbReference type="AlphaFoldDB" id="A0A9D1ZGB3"/>
<dbReference type="Proteomes" id="UP000886851">
    <property type="component" value="Unassembled WGS sequence"/>
</dbReference>
<reference evidence="1" key="2">
    <citation type="submission" date="2021-04" db="EMBL/GenBank/DDBJ databases">
        <authorList>
            <person name="Gilroy R."/>
        </authorList>
    </citation>
    <scope>NUCLEOTIDE SEQUENCE</scope>
    <source>
        <strain evidence="1">Gambia2-208</strain>
    </source>
</reference>
<organism evidence="1 2">
    <name type="scientific">Candidatus Bacteroides pullicola</name>
    <dbReference type="NCBI Taxonomy" id="2838475"/>
    <lineage>
        <taxon>Bacteria</taxon>
        <taxon>Pseudomonadati</taxon>
        <taxon>Bacteroidota</taxon>
        <taxon>Bacteroidia</taxon>
        <taxon>Bacteroidales</taxon>
        <taxon>Bacteroidaceae</taxon>
        <taxon>Bacteroides</taxon>
    </lineage>
</organism>
<accession>A0A9D1ZGB3</accession>
<proteinExistence type="predicted"/>
<comment type="caution">
    <text evidence="1">The sequence shown here is derived from an EMBL/GenBank/DDBJ whole genome shotgun (WGS) entry which is preliminary data.</text>
</comment>